<gene>
    <name evidence="1" type="ORF">PMI13_01240</name>
</gene>
<dbReference type="AlphaFoldDB" id="J3CLK1"/>
<name>J3CLK1_9FLAO</name>
<evidence type="ECO:0000313" key="1">
    <source>
        <dbReference type="EMBL" id="EJL74034.1"/>
    </source>
</evidence>
<dbReference type="Proteomes" id="UP000007509">
    <property type="component" value="Unassembled WGS sequence"/>
</dbReference>
<dbReference type="OrthoDB" id="799937at2"/>
<keyword evidence="2" id="KW-1185">Reference proteome</keyword>
<protein>
    <submittedName>
        <fullName evidence="1">Uncharacterized protein</fullName>
    </submittedName>
</protein>
<dbReference type="EMBL" id="AKJY01000015">
    <property type="protein sequence ID" value="EJL74034.1"/>
    <property type="molecule type" value="Genomic_DNA"/>
</dbReference>
<reference evidence="1 2" key="1">
    <citation type="journal article" date="2012" name="J. Bacteriol.">
        <title>Twenty-one genome sequences from Pseudomonas species and 19 genome sequences from diverse bacteria isolated from the rhizosphere and endosphere of Populus deltoides.</title>
        <authorList>
            <person name="Brown S.D."/>
            <person name="Utturkar S.M."/>
            <person name="Klingeman D.M."/>
            <person name="Johnson C.M."/>
            <person name="Martin S.L."/>
            <person name="Land M.L."/>
            <person name="Lu T.Y."/>
            <person name="Schadt C.W."/>
            <person name="Doktycz M.J."/>
            <person name="Pelletier D.A."/>
        </authorList>
    </citation>
    <scope>NUCLEOTIDE SEQUENCE [LARGE SCALE GENOMIC DNA]</scope>
    <source>
        <strain evidence="1 2">CF314</strain>
    </source>
</reference>
<accession>J3CLK1</accession>
<comment type="caution">
    <text evidence="1">The sequence shown here is derived from an EMBL/GenBank/DDBJ whole genome shotgun (WGS) entry which is preliminary data.</text>
</comment>
<sequence>MEENFREIHIGSMIRQCVADRGISFSRIKKVFKVQESDVQFIYEAKSMETELMLKWSKLLEYDLFRLYSQHLILYAPPVSASDKDSRLFPVKEKNIYTKEMIDFIIETLDTGKKTKKQVLEEYRIPKTTLHKWLAKYK</sequence>
<dbReference type="RefSeq" id="WP_007841699.1">
    <property type="nucleotide sequence ID" value="NZ_AKJY01000015.1"/>
</dbReference>
<organism evidence="1 2">
    <name type="scientific">Chryseobacterium populi</name>
    <dbReference type="NCBI Taxonomy" id="1144316"/>
    <lineage>
        <taxon>Bacteria</taxon>
        <taxon>Pseudomonadati</taxon>
        <taxon>Bacteroidota</taxon>
        <taxon>Flavobacteriia</taxon>
        <taxon>Flavobacteriales</taxon>
        <taxon>Weeksellaceae</taxon>
        <taxon>Chryseobacterium group</taxon>
        <taxon>Chryseobacterium</taxon>
    </lineage>
</organism>
<evidence type="ECO:0000313" key="2">
    <source>
        <dbReference type="Proteomes" id="UP000007509"/>
    </source>
</evidence>
<dbReference type="PATRIC" id="fig|1144316.3.peg.1243"/>
<proteinExistence type="predicted"/>